<reference evidence="1 2" key="1">
    <citation type="submission" date="2018-10" db="EMBL/GenBank/DDBJ databases">
        <title>An updated phylogeny of the Alphaproteobacteria reveals that the parasitic Rickettsiales and Holosporales have independent origins.</title>
        <authorList>
            <person name="Munoz-Gomez S.A."/>
            <person name="Hess S."/>
            <person name="Burger G."/>
            <person name="Lang B.F."/>
            <person name="Susko E."/>
            <person name="Slamovits C.H."/>
            <person name="Roger A.J."/>
        </authorList>
    </citation>
    <scope>NUCLEOTIDE SEQUENCE [LARGE SCALE GENOMIC DNA]</scope>
    <source>
        <strain evidence="1">HOLO01</strain>
    </source>
</reference>
<comment type="caution">
    <text evidence="1">The sequence shown here is derived from an EMBL/GenBank/DDBJ whole genome shotgun (WGS) entry which is preliminary data.</text>
</comment>
<accession>A0A4Q7DKV4</accession>
<evidence type="ECO:0000313" key="1">
    <source>
        <dbReference type="EMBL" id="RZI45326.1"/>
    </source>
</evidence>
<dbReference type="EMBL" id="SCFB01000015">
    <property type="protein sequence ID" value="RZI45326.1"/>
    <property type="molecule type" value="Genomic_DNA"/>
</dbReference>
<name>A0A4Q7DKV4_9PROT</name>
<protein>
    <submittedName>
        <fullName evidence="1">Uncharacterized protein</fullName>
    </submittedName>
</protein>
<gene>
    <name evidence="1" type="ORF">EQU50_07275</name>
</gene>
<dbReference type="Proteomes" id="UP000293550">
    <property type="component" value="Unassembled WGS sequence"/>
</dbReference>
<dbReference type="OrthoDB" id="277808at2"/>
<organism evidence="1 2">
    <name type="scientific">Candidatus Finniella inopinata</name>
    <dbReference type="NCBI Taxonomy" id="1696036"/>
    <lineage>
        <taxon>Bacteria</taxon>
        <taxon>Pseudomonadati</taxon>
        <taxon>Pseudomonadota</taxon>
        <taxon>Alphaproteobacteria</taxon>
        <taxon>Holosporales</taxon>
        <taxon>Candidatus Paracaedibacteraceae</taxon>
        <taxon>Candidatus Finniella</taxon>
    </lineage>
</organism>
<keyword evidence="2" id="KW-1185">Reference proteome</keyword>
<proteinExistence type="predicted"/>
<evidence type="ECO:0000313" key="2">
    <source>
        <dbReference type="Proteomes" id="UP000293550"/>
    </source>
</evidence>
<sequence length="69" mass="7654">MAVKKTILSQGTIAYGLPVKAQLDGRRDRNIIMPPEVFYSAANSGRYPFSFGWHAFTGSWLKNEFGSNG</sequence>
<dbReference type="AlphaFoldDB" id="A0A4Q7DKV4"/>